<sequence length="386" mass="40675">MGTKITATAFATALLGAGLALPAAAGPRPAQDTLQDRVNAVQRTRTVGVQAQQTGPGGTEYATAGQADTSTGEPVRPGQAFRMASTTKTFVATAVLQLAGQGKLSLDDTVERWLPGVVSGNGHDGSKITVRQLLQHTSGVFNYTADFPPLTDKEAFKANRFTTWTAEQLVAIAMRHQPAFPPGTSWGYSNTNYILAGMIIRKATGRTWQEQVTQGIIEPLGLARTTAPSTFPYIPGPHMHGYSDFGVGGEVVDVTDWNPSGGEAAGAMTGTTADLTRFFRALMDGRLLRPAQLAEMKTTVRAEPLDVVWPGARYGLGLLQVPLTCGGSYYGHPGDLSGYTTRNAVSGDGGQAIVVEATGDGTPDDLSTQRALNSLIDKGFCPTDTK</sequence>
<dbReference type="InterPro" id="IPR050491">
    <property type="entry name" value="AmpC-like"/>
</dbReference>
<feature type="signal peptide" evidence="2">
    <location>
        <begin position="1"/>
        <end position="25"/>
    </location>
</feature>
<dbReference type="AlphaFoldDB" id="A0A4R5AEC7"/>
<dbReference type="Gene3D" id="3.40.710.10">
    <property type="entry name" value="DD-peptidase/beta-lactamase superfamily"/>
    <property type="match status" value="1"/>
</dbReference>
<feature type="domain" description="Beta-lactamase-related" evidence="3">
    <location>
        <begin position="41"/>
        <end position="368"/>
    </location>
</feature>
<name>A0A4R5AEC7_9ACTN</name>
<evidence type="ECO:0000256" key="2">
    <source>
        <dbReference type="SAM" id="SignalP"/>
    </source>
</evidence>
<evidence type="ECO:0000313" key="4">
    <source>
        <dbReference type="EMBL" id="TDD69194.1"/>
    </source>
</evidence>
<accession>A0A4R5AEC7</accession>
<keyword evidence="5" id="KW-1185">Reference proteome</keyword>
<dbReference type="InterPro" id="IPR001466">
    <property type="entry name" value="Beta-lactam-related"/>
</dbReference>
<dbReference type="PANTHER" id="PTHR46825:SF7">
    <property type="entry name" value="D-ALANYL-D-ALANINE CARBOXYPEPTIDASE"/>
    <property type="match status" value="1"/>
</dbReference>
<dbReference type="Proteomes" id="UP000294513">
    <property type="component" value="Unassembled WGS sequence"/>
</dbReference>
<reference evidence="4 5" key="1">
    <citation type="submission" date="2019-03" db="EMBL/GenBank/DDBJ databases">
        <title>Draft genome sequences of novel Actinobacteria.</title>
        <authorList>
            <person name="Sahin N."/>
            <person name="Ay H."/>
            <person name="Saygin H."/>
        </authorList>
    </citation>
    <scope>NUCLEOTIDE SEQUENCE [LARGE SCALE GENOMIC DNA]</scope>
    <source>
        <strain evidence="4 5">H3C3</strain>
    </source>
</reference>
<proteinExistence type="predicted"/>
<dbReference type="InterPro" id="IPR012338">
    <property type="entry name" value="Beta-lactam/transpept-like"/>
</dbReference>
<gene>
    <name evidence="4" type="ORF">E1298_37725</name>
</gene>
<organism evidence="4 5">
    <name type="scientific">Actinomadura rubrisoli</name>
    <dbReference type="NCBI Taxonomy" id="2530368"/>
    <lineage>
        <taxon>Bacteria</taxon>
        <taxon>Bacillati</taxon>
        <taxon>Actinomycetota</taxon>
        <taxon>Actinomycetes</taxon>
        <taxon>Streptosporangiales</taxon>
        <taxon>Thermomonosporaceae</taxon>
        <taxon>Actinomadura</taxon>
    </lineage>
</organism>
<comment type="caution">
    <text evidence="4">The sequence shown here is derived from an EMBL/GenBank/DDBJ whole genome shotgun (WGS) entry which is preliminary data.</text>
</comment>
<dbReference type="PANTHER" id="PTHR46825">
    <property type="entry name" value="D-ALANYL-D-ALANINE-CARBOXYPEPTIDASE/ENDOPEPTIDASE AMPH"/>
    <property type="match status" value="1"/>
</dbReference>
<keyword evidence="2" id="KW-0732">Signal</keyword>
<feature type="region of interest" description="Disordered" evidence="1">
    <location>
        <begin position="47"/>
        <end position="76"/>
    </location>
</feature>
<evidence type="ECO:0000259" key="3">
    <source>
        <dbReference type="Pfam" id="PF00144"/>
    </source>
</evidence>
<feature type="chain" id="PRO_5039179628" evidence="2">
    <location>
        <begin position="26"/>
        <end position="386"/>
    </location>
</feature>
<dbReference type="GO" id="GO:0016787">
    <property type="term" value="F:hydrolase activity"/>
    <property type="evidence" value="ECO:0007669"/>
    <property type="project" value="UniProtKB-KW"/>
</dbReference>
<dbReference type="OrthoDB" id="3499702at2"/>
<keyword evidence="4" id="KW-0378">Hydrolase</keyword>
<dbReference type="RefSeq" id="WP_131902032.1">
    <property type="nucleotide sequence ID" value="NZ_SMKU01000326.1"/>
</dbReference>
<protein>
    <submittedName>
        <fullName evidence="4">Class A beta-lactamase-related serine hydrolase</fullName>
    </submittedName>
</protein>
<evidence type="ECO:0000313" key="5">
    <source>
        <dbReference type="Proteomes" id="UP000294513"/>
    </source>
</evidence>
<dbReference type="SUPFAM" id="SSF56601">
    <property type="entry name" value="beta-lactamase/transpeptidase-like"/>
    <property type="match status" value="1"/>
</dbReference>
<dbReference type="Pfam" id="PF00144">
    <property type="entry name" value="Beta-lactamase"/>
    <property type="match status" value="1"/>
</dbReference>
<evidence type="ECO:0000256" key="1">
    <source>
        <dbReference type="SAM" id="MobiDB-lite"/>
    </source>
</evidence>
<dbReference type="EMBL" id="SMKU01000326">
    <property type="protein sequence ID" value="TDD69194.1"/>
    <property type="molecule type" value="Genomic_DNA"/>
</dbReference>